<keyword evidence="4" id="KW-0811">Translocation</keyword>
<reference evidence="5" key="1">
    <citation type="journal article" date="2023" name="Int. J. Syst. Evol. Microbiol.">
        <title>&lt;i&gt;Shewanella septentrionalis&lt;/i&gt; sp. nov. and &lt;i&gt;Shewanella holmiensis&lt;/i&gt; sp. nov., isolated from Baltic Sea water and sediments.</title>
        <authorList>
            <person name="Martin-Rodriguez A.J."/>
            <person name="Thorell K."/>
            <person name="Joffre E."/>
            <person name="Jensie-Markopoulos S."/>
            <person name="Moore E.R.B."/>
            <person name="Sjoling A."/>
        </authorList>
    </citation>
    <scope>NUCLEOTIDE SEQUENCE</scope>
    <source>
        <strain evidence="5">SP1W3</strain>
    </source>
</reference>
<evidence type="ECO:0000256" key="1">
    <source>
        <dbReference type="ARBA" id="ARBA00009990"/>
    </source>
</evidence>
<dbReference type="SUPFAM" id="SSF54611">
    <property type="entry name" value="SecB-like"/>
    <property type="match status" value="1"/>
</dbReference>
<dbReference type="GO" id="GO:0015031">
    <property type="term" value="P:protein transport"/>
    <property type="evidence" value="ECO:0007669"/>
    <property type="project" value="UniProtKB-KW"/>
</dbReference>
<dbReference type="InterPro" id="IPR003708">
    <property type="entry name" value="SecB"/>
</dbReference>
<dbReference type="EMBL" id="JAMTCC010000038">
    <property type="protein sequence ID" value="MCT7947337.1"/>
    <property type="molecule type" value="Genomic_DNA"/>
</dbReference>
<evidence type="ECO:0000313" key="5">
    <source>
        <dbReference type="EMBL" id="MCT7947337.1"/>
    </source>
</evidence>
<comment type="caution">
    <text evidence="5">The sequence shown here is derived from an EMBL/GenBank/DDBJ whole genome shotgun (WGS) entry which is preliminary data.</text>
</comment>
<evidence type="ECO:0000256" key="2">
    <source>
        <dbReference type="ARBA" id="ARBA00022448"/>
    </source>
</evidence>
<keyword evidence="2" id="KW-0813">Transport</keyword>
<protein>
    <submittedName>
        <fullName evidence="5">Protein-export chaperone SecB</fullName>
    </submittedName>
</protein>
<evidence type="ECO:0000256" key="3">
    <source>
        <dbReference type="ARBA" id="ARBA00022927"/>
    </source>
</evidence>
<dbReference type="GO" id="GO:0051262">
    <property type="term" value="P:protein tetramerization"/>
    <property type="evidence" value="ECO:0007669"/>
    <property type="project" value="InterPro"/>
</dbReference>
<accession>A0A9X2WYB2</accession>
<dbReference type="Proteomes" id="UP001155604">
    <property type="component" value="Unassembled WGS sequence"/>
</dbReference>
<dbReference type="InterPro" id="IPR035958">
    <property type="entry name" value="SecB-like_sf"/>
</dbReference>
<dbReference type="AlphaFoldDB" id="A0A9X2WYB2"/>
<dbReference type="Pfam" id="PF02556">
    <property type="entry name" value="SecB"/>
    <property type="match status" value="1"/>
</dbReference>
<evidence type="ECO:0000256" key="4">
    <source>
        <dbReference type="ARBA" id="ARBA00023010"/>
    </source>
</evidence>
<dbReference type="RefSeq" id="WP_261273604.1">
    <property type="nucleotide sequence ID" value="NZ_JAMTCC010000038.1"/>
</dbReference>
<keyword evidence="3" id="KW-0653">Protein transport</keyword>
<name>A0A9X2WYB2_9GAMM</name>
<dbReference type="GO" id="GO:0051082">
    <property type="term" value="F:unfolded protein binding"/>
    <property type="evidence" value="ECO:0007669"/>
    <property type="project" value="InterPro"/>
</dbReference>
<proteinExistence type="inferred from homology"/>
<organism evidence="5 6">
    <name type="scientific">Shewanella septentrionalis</name>
    <dbReference type="NCBI Taxonomy" id="2952223"/>
    <lineage>
        <taxon>Bacteria</taxon>
        <taxon>Pseudomonadati</taxon>
        <taxon>Pseudomonadota</taxon>
        <taxon>Gammaproteobacteria</taxon>
        <taxon>Alteromonadales</taxon>
        <taxon>Shewanellaceae</taxon>
        <taxon>Shewanella</taxon>
    </lineage>
</organism>
<evidence type="ECO:0000313" key="6">
    <source>
        <dbReference type="Proteomes" id="UP001155604"/>
    </source>
</evidence>
<gene>
    <name evidence="5" type="ORF">NE536_18475</name>
</gene>
<dbReference type="Gene3D" id="3.10.420.10">
    <property type="entry name" value="SecB-like"/>
    <property type="match status" value="1"/>
</dbReference>
<comment type="similarity">
    <text evidence="1">Belongs to the SecB family.</text>
</comment>
<keyword evidence="6" id="KW-1185">Reference proteome</keyword>
<sequence length="151" mass="17344">MSEEKATYKYHPIQLRDVKVLELFISANLGCTSAQDSDCDVESSEFGFYHTHSKYNEEAKSFIVKVAAVVGREDREEEPTTEFDLRVELLGVFEVDEEKFPMEHIEAFASKNAPLIMYPYLREQVYSLTTRAGFDSTVLPLFEVPAFKLKK</sequence>